<evidence type="ECO:0000256" key="7">
    <source>
        <dbReference type="SAM" id="Coils"/>
    </source>
</evidence>
<evidence type="ECO:0000256" key="5">
    <source>
        <dbReference type="ARBA" id="ARBA00023125"/>
    </source>
</evidence>
<dbReference type="InterPro" id="IPR013757">
    <property type="entry name" value="Topo_IIA_A_a_sf"/>
</dbReference>
<organism evidence="9">
    <name type="scientific">freshwater metagenome</name>
    <dbReference type="NCBI Taxonomy" id="449393"/>
    <lineage>
        <taxon>unclassified sequences</taxon>
        <taxon>metagenomes</taxon>
        <taxon>ecological metagenomes</taxon>
    </lineage>
</organism>
<proteinExistence type="inferred from homology"/>
<dbReference type="FunFam" id="3.30.1360.40:FF:000002">
    <property type="entry name" value="DNA gyrase subunit A"/>
    <property type="match status" value="1"/>
</dbReference>
<dbReference type="GO" id="GO:0005737">
    <property type="term" value="C:cytoplasm"/>
    <property type="evidence" value="ECO:0007669"/>
    <property type="project" value="TreeGrafter"/>
</dbReference>
<evidence type="ECO:0000256" key="6">
    <source>
        <dbReference type="ARBA" id="ARBA00023235"/>
    </source>
</evidence>
<reference evidence="9" key="1">
    <citation type="submission" date="2020-05" db="EMBL/GenBank/DDBJ databases">
        <authorList>
            <person name="Chiriac C."/>
            <person name="Salcher M."/>
            <person name="Ghai R."/>
            <person name="Kavagutti S V."/>
        </authorList>
    </citation>
    <scope>NUCLEOTIDE SEQUENCE</scope>
</reference>
<dbReference type="SMART" id="SM00434">
    <property type="entry name" value="TOP4c"/>
    <property type="match status" value="1"/>
</dbReference>
<keyword evidence="6" id="KW-0413">Isomerase</keyword>
<dbReference type="GO" id="GO:0006265">
    <property type="term" value="P:DNA topological change"/>
    <property type="evidence" value="ECO:0007669"/>
    <property type="project" value="InterPro"/>
</dbReference>
<keyword evidence="7" id="KW-0175">Coiled coil</keyword>
<dbReference type="InterPro" id="IPR013758">
    <property type="entry name" value="Topo_IIA_A/C_ab"/>
</dbReference>
<dbReference type="GO" id="GO:0003677">
    <property type="term" value="F:DNA binding"/>
    <property type="evidence" value="ECO:0007669"/>
    <property type="project" value="UniProtKB-KW"/>
</dbReference>
<dbReference type="InterPro" id="IPR050220">
    <property type="entry name" value="Type_II_DNA_Topoisomerases"/>
</dbReference>
<evidence type="ECO:0000256" key="2">
    <source>
        <dbReference type="ARBA" id="ARBA00008263"/>
    </source>
</evidence>
<dbReference type="FunFam" id="1.10.268.10:FF:000001">
    <property type="entry name" value="DNA gyrase subunit A"/>
    <property type="match status" value="1"/>
</dbReference>
<accession>A0A6J7Q1D6</accession>
<keyword evidence="5" id="KW-0238">DNA-binding</keyword>
<dbReference type="EC" id="5.6.2.2" evidence="3"/>
<evidence type="ECO:0000256" key="4">
    <source>
        <dbReference type="ARBA" id="ARBA00023029"/>
    </source>
</evidence>
<dbReference type="PANTHER" id="PTHR43493:SF5">
    <property type="entry name" value="DNA GYRASE SUBUNIT A, CHLOROPLASTIC_MITOCHONDRIAL"/>
    <property type="match status" value="1"/>
</dbReference>
<dbReference type="Pfam" id="PF00521">
    <property type="entry name" value="DNA_topoisoIV"/>
    <property type="match status" value="1"/>
</dbReference>
<protein>
    <recommendedName>
        <fullName evidence="3">DNA topoisomerase (ATP-hydrolyzing)</fullName>
        <ecNumber evidence="3">5.6.2.2</ecNumber>
    </recommendedName>
</protein>
<dbReference type="EMBL" id="CAFBPB010000149">
    <property type="protein sequence ID" value="CAB5010765.1"/>
    <property type="molecule type" value="Genomic_DNA"/>
</dbReference>
<evidence type="ECO:0000259" key="8">
    <source>
        <dbReference type="PROSITE" id="PS52040"/>
    </source>
</evidence>
<dbReference type="Gene3D" id="3.90.199.10">
    <property type="entry name" value="Topoisomerase II, domain 5"/>
    <property type="match status" value="1"/>
</dbReference>
<dbReference type="GO" id="GO:0003918">
    <property type="term" value="F:DNA topoisomerase type II (double strand cut, ATP-hydrolyzing) activity"/>
    <property type="evidence" value="ECO:0007669"/>
    <property type="project" value="UniProtKB-EC"/>
</dbReference>
<dbReference type="SUPFAM" id="SSF56719">
    <property type="entry name" value="Type II DNA topoisomerase"/>
    <property type="match status" value="1"/>
</dbReference>
<dbReference type="Gene3D" id="1.10.268.10">
    <property type="entry name" value="Topoisomerase, domain 3"/>
    <property type="match status" value="1"/>
</dbReference>
<dbReference type="PANTHER" id="PTHR43493">
    <property type="entry name" value="DNA GYRASE/TOPOISOMERASE SUBUNIT A"/>
    <property type="match status" value="1"/>
</dbReference>
<dbReference type="Gene3D" id="3.30.1360.40">
    <property type="match status" value="1"/>
</dbReference>
<dbReference type="InterPro" id="IPR013760">
    <property type="entry name" value="Topo_IIA-like_dom_sf"/>
</dbReference>
<dbReference type="AlphaFoldDB" id="A0A6J7Q1D6"/>
<sequence length="370" mass="40477">MRYTEARLANAAMAMVAETDEDTVDFGPNYDGQILEPLVLPSAYPNLLVNGGSGIAVGMATNMAPHNLGEVIAATKFLIENPKATVKQLMKFIPGPDFPTGGEIVGTEGVLEAYATGKGSFKIRARVEITKVSSRKMGIVIKELPFTIGPEKVVERIAELAKAKKLQGISDIIDLTDGQTGTNVVIELKNGFEPEQVLEQLYKLTPLEDGFSINAVALVKGKPLTLGLRELLQVFIDHRIEVVRRRSEFRKAKATARLTLVDGLLKAIIDIDKVIKIIRGSDDAHEAKVELIKSFKLNDEQATYILDMPLRRLTKMSKIELETESKELKAAIAKLNALLKSEEAIKAQVATELDEVSKAFATPRRTTIAS</sequence>
<evidence type="ECO:0000313" key="9">
    <source>
        <dbReference type="EMBL" id="CAB5010765.1"/>
    </source>
</evidence>
<feature type="domain" description="Topo IIA-type catalytic" evidence="8">
    <location>
        <begin position="1"/>
        <end position="370"/>
    </location>
</feature>
<evidence type="ECO:0000256" key="3">
    <source>
        <dbReference type="ARBA" id="ARBA00012895"/>
    </source>
</evidence>
<keyword evidence="4" id="KW-0799">Topoisomerase</keyword>
<dbReference type="CDD" id="cd00187">
    <property type="entry name" value="TOP4c"/>
    <property type="match status" value="1"/>
</dbReference>
<dbReference type="GO" id="GO:0005524">
    <property type="term" value="F:ATP binding"/>
    <property type="evidence" value="ECO:0007669"/>
    <property type="project" value="InterPro"/>
</dbReference>
<comment type="catalytic activity">
    <reaction evidence="1">
        <text>ATP-dependent breakage, passage and rejoining of double-stranded DNA.</text>
        <dbReference type="EC" id="5.6.2.2"/>
    </reaction>
</comment>
<dbReference type="GO" id="GO:0009330">
    <property type="term" value="C:DNA topoisomerase type II (double strand cut, ATP-hydrolyzing) complex"/>
    <property type="evidence" value="ECO:0007669"/>
    <property type="project" value="TreeGrafter"/>
</dbReference>
<comment type="similarity">
    <text evidence="2">Belongs to the type II topoisomerase GyrA/ParC subunit family.</text>
</comment>
<evidence type="ECO:0000256" key="1">
    <source>
        <dbReference type="ARBA" id="ARBA00000185"/>
    </source>
</evidence>
<gene>
    <name evidence="9" type="ORF">UFOPK4049_01013</name>
</gene>
<dbReference type="PROSITE" id="PS52040">
    <property type="entry name" value="TOPO_IIA"/>
    <property type="match status" value="1"/>
</dbReference>
<dbReference type="InterPro" id="IPR002205">
    <property type="entry name" value="Topo_IIA_dom_A"/>
</dbReference>
<feature type="coiled-coil region" evidence="7">
    <location>
        <begin position="318"/>
        <end position="345"/>
    </location>
</feature>
<name>A0A6J7Q1D6_9ZZZZ</name>